<evidence type="ECO:0000256" key="6">
    <source>
        <dbReference type="HAMAP-Rule" id="MF_00801"/>
    </source>
</evidence>
<evidence type="ECO:0000256" key="2">
    <source>
        <dbReference type="ARBA" id="ARBA00022490"/>
    </source>
</evidence>
<gene>
    <name evidence="6" type="primary">nfi</name>
    <name evidence="7" type="ORF">TDIS_2075</name>
</gene>
<dbReference type="PANTHER" id="PTHR28511">
    <property type="entry name" value="ENDONUCLEASE V"/>
    <property type="match status" value="1"/>
</dbReference>
<dbReference type="STRING" id="999894.TDIS_2075"/>
<comment type="similarity">
    <text evidence="6">Belongs to the endonuclease V family.</text>
</comment>
<dbReference type="PANTHER" id="PTHR28511:SF1">
    <property type="entry name" value="ENDONUCLEASE V"/>
    <property type="match status" value="1"/>
</dbReference>
<keyword evidence="3 6" id="KW-0540">Nuclease</keyword>
<dbReference type="Proteomes" id="UP000078390">
    <property type="component" value="Unassembled WGS sequence"/>
</dbReference>
<dbReference type="RefSeq" id="WP_068671803.1">
    <property type="nucleotide sequence ID" value="NZ_LWLG01000024.1"/>
</dbReference>
<keyword evidence="4 6" id="KW-0255">Endonuclease</keyword>
<dbReference type="PATRIC" id="fig|999894.6.peg.2080"/>
<keyword evidence="5 6" id="KW-0378">Hydrolase</keyword>
<dbReference type="EC" id="3.1.21.7" evidence="6"/>
<feature type="site" description="Interaction with target DNA" evidence="6">
    <location>
        <position position="71"/>
    </location>
</feature>
<evidence type="ECO:0000256" key="4">
    <source>
        <dbReference type="ARBA" id="ARBA00022759"/>
    </source>
</evidence>
<organism evidence="7 8">
    <name type="scientific">Thermosulfurimonas dismutans</name>
    <dbReference type="NCBI Taxonomy" id="999894"/>
    <lineage>
        <taxon>Bacteria</taxon>
        <taxon>Pseudomonadati</taxon>
        <taxon>Thermodesulfobacteriota</taxon>
        <taxon>Thermodesulfobacteria</taxon>
        <taxon>Thermodesulfobacteriales</taxon>
        <taxon>Thermodesulfobacteriaceae</taxon>
        <taxon>Thermosulfurimonas</taxon>
    </lineage>
</organism>
<keyword evidence="6" id="KW-0460">Magnesium</keyword>
<comment type="catalytic activity">
    <reaction evidence="6">
        <text>Endonucleolytic cleavage at apurinic or apyrimidinic sites to products with a 5'-phosphate.</text>
        <dbReference type="EC" id="3.1.21.7"/>
    </reaction>
</comment>
<keyword evidence="8" id="KW-1185">Reference proteome</keyword>
<comment type="caution">
    <text evidence="7">The sequence shown here is derived from an EMBL/GenBank/DDBJ whole genome shotgun (WGS) entry which is preliminary data.</text>
</comment>
<keyword evidence="6" id="KW-0227">DNA damage</keyword>
<dbReference type="GO" id="GO:0003727">
    <property type="term" value="F:single-stranded RNA binding"/>
    <property type="evidence" value="ECO:0007669"/>
    <property type="project" value="TreeGrafter"/>
</dbReference>
<keyword evidence="6" id="KW-0234">DNA repair</keyword>
<dbReference type="Gene3D" id="3.30.2170.10">
    <property type="entry name" value="archaeoglobus fulgidus dsm 4304 superfamily"/>
    <property type="match status" value="1"/>
</dbReference>
<comment type="subcellular location">
    <subcellularLocation>
        <location evidence="1 6">Cytoplasm</location>
    </subcellularLocation>
</comment>
<dbReference type="Pfam" id="PF04493">
    <property type="entry name" value="Endonuclease_5"/>
    <property type="match status" value="1"/>
</dbReference>
<dbReference type="OrthoDB" id="9790916at2"/>
<evidence type="ECO:0000313" key="8">
    <source>
        <dbReference type="Proteomes" id="UP000078390"/>
    </source>
</evidence>
<dbReference type="GO" id="GO:0000287">
    <property type="term" value="F:magnesium ion binding"/>
    <property type="evidence" value="ECO:0007669"/>
    <property type="project" value="UniProtKB-UniRule"/>
</dbReference>
<dbReference type="InterPro" id="IPR007581">
    <property type="entry name" value="Endonuclease-V"/>
</dbReference>
<evidence type="ECO:0000256" key="1">
    <source>
        <dbReference type="ARBA" id="ARBA00004496"/>
    </source>
</evidence>
<comment type="cofactor">
    <cofactor evidence="6">
        <name>Mg(2+)</name>
        <dbReference type="ChEBI" id="CHEBI:18420"/>
    </cofactor>
</comment>
<proteinExistence type="inferred from homology"/>
<comment type="function">
    <text evidence="6">DNA repair enzyme involved in the repair of deaminated bases. Selectively cleaves double-stranded DNA at the second phosphodiester bond 3' to a deoxyinosine leaving behind the intact lesion on the nicked DNA.</text>
</comment>
<dbReference type="CDD" id="cd06559">
    <property type="entry name" value="Endonuclease_V"/>
    <property type="match status" value="1"/>
</dbReference>
<evidence type="ECO:0000313" key="7">
    <source>
        <dbReference type="EMBL" id="OAQ19821.1"/>
    </source>
</evidence>
<keyword evidence="2 6" id="KW-0963">Cytoplasm</keyword>
<evidence type="ECO:0000256" key="3">
    <source>
        <dbReference type="ARBA" id="ARBA00022722"/>
    </source>
</evidence>
<dbReference type="GO" id="GO:0016891">
    <property type="term" value="F:RNA endonuclease activity producing 5'-phosphomonoesters, hydrolytic mechanism"/>
    <property type="evidence" value="ECO:0007669"/>
    <property type="project" value="TreeGrafter"/>
</dbReference>
<dbReference type="GO" id="GO:0005737">
    <property type="term" value="C:cytoplasm"/>
    <property type="evidence" value="ECO:0007669"/>
    <property type="project" value="UniProtKB-SubCell"/>
</dbReference>
<reference evidence="7 8" key="1">
    <citation type="submission" date="2016-04" db="EMBL/GenBank/DDBJ databases">
        <title>Genome analysis of Thermosulfurimonas dismutans, the first thermophilic sulfur-disproportionating bacterium of the phylum Thermodesulfobacteria.</title>
        <authorList>
            <person name="Mardanov A.V."/>
            <person name="Beletsky A.V."/>
            <person name="Kadnikov V.V."/>
            <person name="Slobodkin A.I."/>
            <person name="Ravin N.V."/>
        </authorList>
    </citation>
    <scope>NUCLEOTIDE SEQUENCE [LARGE SCALE GENOMIC DNA]</scope>
    <source>
        <strain evidence="7 8">S95</strain>
    </source>
</reference>
<dbReference type="EMBL" id="LWLG01000024">
    <property type="protein sequence ID" value="OAQ19821.1"/>
    <property type="molecule type" value="Genomic_DNA"/>
</dbReference>
<name>A0A179D200_9BACT</name>
<accession>A0A179D200</accession>
<keyword evidence="6" id="KW-0479">Metal-binding</keyword>
<dbReference type="GO" id="GO:0006281">
    <property type="term" value="P:DNA repair"/>
    <property type="evidence" value="ECO:0007669"/>
    <property type="project" value="UniProtKB-UniRule"/>
</dbReference>
<dbReference type="AlphaFoldDB" id="A0A179D200"/>
<feature type="binding site" evidence="6">
    <location>
        <position position="33"/>
    </location>
    <ligand>
        <name>Mg(2+)</name>
        <dbReference type="ChEBI" id="CHEBI:18420"/>
    </ligand>
</feature>
<evidence type="ECO:0000256" key="5">
    <source>
        <dbReference type="ARBA" id="ARBA00022801"/>
    </source>
</evidence>
<sequence>MDFERLKRIQEDLARKACFRPLQREIRVVAGMDVAYSRNSERAYPAMVLMRWPDLELLEEITLLESVNFPYIPGYLSFREVPLLKAVVARVAQRPDLIFVDGQGLAHPRRAGLAVHLGVELGLPTIGCAKRPLAGEFVWPEEHFGATSPILFHKEVVGYVLRSRKGVKPIFVSPGNLITPEEALDYTLRALKGFRLPEPLRKAHLLSVKARKSHEG</sequence>
<protein>
    <recommendedName>
        <fullName evidence="6">Endonuclease V</fullName>
        <ecNumber evidence="6">3.1.21.7</ecNumber>
    </recommendedName>
    <alternativeName>
        <fullName evidence="6">Deoxyinosine 3'endonuclease</fullName>
    </alternativeName>
    <alternativeName>
        <fullName evidence="6">Deoxyribonuclease V</fullName>
        <shortName evidence="6">DNase V</shortName>
    </alternativeName>
</protein>
<dbReference type="GO" id="GO:0043737">
    <property type="term" value="F:deoxyribonuclease V activity"/>
    <property type="evidence" value="ECO:0007669"/>
    <property type="project" value="UniProtKB-UniRule"/>
</dbReference>
<feature type="binding site" evidence="6">
    <location>
        <position position="101"/>
    </location>
    <ligand>
        <name>Mg(2+)</name>
        <dbReference type="ChEBI" id="CHEBI:18420"/>
    </ligand>
</feature>
<dbReference type="HAMAP" id="MF_00801">
    <property type="entry name" value="Endonuclease_5"/>
    <property type="match status" value="1"/>
</dbReference>